<name>A0A1V9YTE3_9STRA</name>
<dbReference type="Proteomes" id="UP000243217">
    <property type="component" value="Unassembled WGS sequence"/>
</dbReference>
<dbReference type="EMBL" id="JNBS01002905">
    <property type="protein sequence ID" value="OQR89008.1"/>
    <property type="molecule type" value="Genomic_DNA"/>
</dbReference>
<protein>
    <submittedName>
        <fullName evidence="1">Uncharacterized protein</fullName>
    </submittedName>
</protein>
<sequence length="181" mass="20984">MAAAPPIYYELLTREEYYYTECRREENIKYNQAVYTRIAYIQLRQDVAKKATDILLNVVHPSLHTHLEKVMPDTNNIPGWFEYLMTIKLTTPNAIQGFFGDFECTVNLFLVMLLSEHENNDLYEGVDDVKSAQAVVKKYKDLLTGTLKSAFLAEACSLYLTPSFRPWMELGCARKHRFHTS</sequence>
<organism evidence="1 2">
    <name type="scientific">Thraustotheca clavata</name>
    <dbReference type="NCBI Taxonomy" id="74557"/>
    <lineage>
        <taxon>Eukaryota</taxon>
        <taxon>Sar</taxon>
        <taxon>Stramenopiles</taxon>
        <taxon>Oomycota</taxon>
        <taxon>Saprolegniomycetes</taxon>
        <taxon>Saprolegniales</taxon>
        <taxon>Achlyaceae</taxon>
        <taxon>Thraustotheca</taxon>
    </lineage>
</organism>
<accession>A0A1V9YTE3</accession>
<evidence type="ECO:0000313" key="1">
    <source>
        <dbReference type="EMBL" id="OQR89008.1"/>
    </source>
</evidence>
<evidence type="ECO:0000313" key="2">
    <source>
        <dbReference type="Proteomes" id="UP000243217"/>
    </source>
</evidence>
<keyword evidence="2" id="KW-1185">Reference proteome</keyword>
<gene>
    <name evidence="1" type="ORF">THRCLA_09970</name>
</gene>
<dbReference type="AlphaFoldDB" id="A0A1V9YTE3"/>
<reference evidence="1 2" key="1">
    <citation type="journal article" date="2014" name="Genome Biol. Evol.">
        <title>The secreted proteins of Achlya hypogyna and Thraustotheca clavata identify the ancestral oomycete secretome and reveal gene acquisitions by horizontal gene transfer.</title>
        <authorList>
            <person name="Misner I."/>
            <person name="Blouin N."/>
            <person name="Leonard G."/>
            <person name="Richards T.A."/>
            <person name="Lane C.E."/>
        </authorList>
    </citation>
    <scope>NUCLEOTIDE SEQUENCE [LARGE SCALE GENOMIC DNA]</scope>
    <source>
        <strain evidence="1 2">ATCC 34112</strain>
    </source>
</reference>
<proteinExistence type="predicted"/>
<comment type="caution">
    <text evidence="1">The sequence shown here is derived from an EMBL/GenBank/DDBJ whole genome shotgun (WGS) entry which is preliminary data.</text>
</comment>